<proteinExistence type="predicted"/>
<protein>
    <submittedName>
        <fullName evidence="1">Uncharacterized protein</fullName>
    </submittedName>
</protein>
<sequence>MLIRHSTALQTLRMSINSLKDAMNAPSKVRLSIFDRYAIYVAKKAPSLYASWVESLLLGITSIEELDLAFFVLAKRDASLGDRGDNVIQFTDTQLDYAIEKVTLPDGQNGSTCRVKWIGYHNPTTCPATEELKRFAREVEETAGPARAHKRATKNYFTGTPRTLAEL</sequence>
<accession>A0A8J6E807</accession>
<reference evidence="1" key="1">
    <citation type="submission" date="2021-05" db="EMBL/GenBank/DDBJ databases">
        <title>A free-living protist that lacks canonical eukaryotic 1 DNA replication and segregation systems.</title>
        <authorList>
            <person name="Salas-Leiva D.E."/>
            <person name="Tromer E.C."/>
            <person name="Curtis B.A."/>
            <person name="Jerlstrom-Hultqvist J."/>
            <person name="Kolisko M."/>
            <person name="Yi Z."/>
            <person name="Salas-Leiva J.S."/>
            <person name="Gallot-Lavallee L."/>
            <person name="Kops G.J.P.L."/>
            <person name="Archibald J.M."/>
            <person name="Simpson A.G.B."/>
            <person name="Roger A.J."/>
        </authorList>
    </citation>
    <scope>NUCLEOTIDE SEQUENCE</scope>
    <source>
        <strain evidence="1">BICM</strain>
    </source>
</reference>
<name>A0A8J6E807_9EUKA</name>
<comment type="caution">
    <text evidence="1">The sequence shown here is derived from an EMBL/GenBank/DDBJ whole genome shotgun (WGS) entry which is preliminary data.</text>
</comment>
<keyword evidence="2" id="KW-1185">Reference proteome</keyword>
<organism evidence="1 2">
    <name type="scientific">Carpediemonas membranifera</name>
    <dbReference type="NCBI Taxonomy" id="201153"/>
    <lineage>
        <taxon>Eukaryota</taxon>
        <taxon>Metamonada</taxon>
        <taxon>Carpediemonas-like organisms</taxon>
        <taxon>Carpediemonas</taxon>
    </lineage>
</organism>
<evidence type="ECO:0000313" key="1">
    <source>
        <dbReference type="EMBL" id="KAG9391285.1"/>
    </source>
</evidence>
<gene>
    <name evidence="1" type="ORF">J8273_7653</name>
</gene>
<dbReference type="EMBL" id="JAHDYR010000061">
    <property type="protein sequence ID" value="KAG9391285.1"/>
    <property type="molecule type" value="Genomic_DNA"/>
</dbReference>
<dbReference type="AlphaFoldDB" id="A0A8J6E807"/>
<dbReference type="Proteomes" id="UP000717585">
    <property type="component" value="Unassembled WGS sequence"/>
</dbReference>
<evidence type="ECO:0000313" key="2">
    <source>
        <dbReference type="Proteomes" id="UP000717585"/>
    </source>
</evidence>